<dbReference type="PANTHER" id="PTHR38339">
    <property type="entry name" value="TRANSGLUTAMINASE DOMAIN PROTEIN"/>
    <property type="match status" value="1"/>
</dbReference>
<dbReference type="InterPro" id="IPR038765">
    <property type="entry name" value="Papain-like_cys_pep_sf"/>
</dbReference>
<dbReference type="SMART" id="SM00460">
    <property type="entry name" value="TGc"/>
    <property type="match status" value="1"/>
</dbReference>
<sequence length="292" mass="33036">MLTTSLFTAEKKIVRGVDRFKLVYELQLPKLEQKGTLWIPLAQTDAYQKLQSLTIESPVPWRKTHDAKHHNELLILNPGPDESGKRITIRYQVERTEKKPHTEVGDPKQYLKADKLVPLSPRFIPFASKATENLSDDFARGKALYHHVLGRMRYDKSGKGWGRGDALYACDARTGNCTDFHAYFIALCRAINIPARFAIGFTIPADRDTGVISGYHCWAEFHADAKWVPVDISEADKHPELTDYYFGHHPANRLEVSRGRDISTKPAPKSGPFNYFIGPHLEVAGKKVPLKS</sequence>
<dbReference type="InterPro" id="IPR002931">
    <property type="entry name" value="Transglutaminase-like"/>
</dbReference>
<name>A0A382LZ08_9ZZZZ</name>
<evidence type="ECO:0000313" key="2">
    <source>
        <dbReference type="EMBL" id="SVC40121.1"/>
    </source>
</evidence>
<accession>A0A382LZ08</accession>
<dbReference type="Pfam" id="PF01841">
    <property type="entry name" value="Transglut_core"/>
    <property type="match status" value="1"/>
</dbReference>
<evidence type="ECO:0000259" key="1">
    <source>
        <dbReference type="SMART" id="SM00460"/>
    </source>
</evidence>
<dbReference type="AlphaFoldDB" id="A0A382LZ08"/>
<proteinExistence type="predicted"/>
<organism evidence="2">
    <name type="scientific">marine metagenome</name>
    <dbReference type="NCBI Taxonomy" id="408172"/>
    <lineage>
        <taxon>unclassified sequences</taxon>
        <taxon>metagenomes</taxon>
        <taxon>ecological metagenomes</taxon>
    </lineage>
</organism>
<feature type="domain" description="Transglutaminase-like" evidence="1">
    <location>
        <begin position="169"/>
        <end position="234"/>
    </location>
</feature>
<gene>
    <name evidence="2" type="ORF">METZ01_LOCUS292975</name>
</gene>
<dbReference type="SUPFAM" id="SSF54001">
    <property type="entry name" value="Cysteine proteinases"/>
    <property type="match status" value="1"/>
</dbReference>
<reference evidence="2" key="1">
    <citation type="submission" date="2018-05" db="EMBL/GenBank/DDBJ databases">
        <authorList>
            <person name="Lanie J.A."/>
            <person name="Ng W.-L."/>
            <person name="Kazmierczak K.M."/>
            <person name="Andrzejewski T.M."/>
            <person name="Davidsen T.M."/>
            <person name="Wayne K.J."/>
            <person name="Tettelin H."/>
            <person name="Glass J.I."/>
            <person name="Rusch D."/>
            <person name="Podicherti R."/>
            <person name="Tsui H.-C.T."/>
            <person name="Winkler M.E."/>
        </authorList>
    </citation>
    <scope>NUCLEOTIDE SEQUENCE</scope>
</reference>
<dbReference type="PANTHER" id="PTHR38339:SF1">
    <property type="entry name" value="TRANSGLUTAMINASE-LIKE DOMAIN-CONTAINING PROTEIN"/>
    <property type="match status" value="1"/>
</dbReference>
<dbReference type="Gene3D" id="3.10.620.30">
    <property type="match status" value="1"/>
</dbReference>
<feature type="non-terminal residue" evidence="2">
    <location>
        <position position="292"/>
    </location>
</feature>
<protein>
    <recommendedName>
        <fullName evidence="1">Transglutaminase-like domain-containing protein</fullName>
    </recommendedName>
</protein>
<dbReference type="EMBL" id="UINC01089217">
    <property type="protein sequence ID" value="SVC40121.1"/>
    <property type="molecule type" value="Genomic_DNA"/>
</dbReference>